<dbReference type="RefSeq" id="WP_243848317.1">
    <property type="nucleotide sequence ID" value="NZ_BAAAES010000009.1"/>
</dbReference>
<dbReference type="Proteomes" id="UP001500238">
    <property type="component" value="Unassembled WGS sequence"/>
</dbReference>
<evidence type="ECO:0000256" key="1">
    <source>
        <dbReference type="SAM" id="MobiDB-lite"/>
    </source>
</evidence>
<feature type="chain" id="PRO_5046731531" evidence="2">
    <location>
        <begin position="22"/>
        <end position="152"/>
    </location>
</feature>
<proteinExistence type="predicted"/>
<keyword evidence="4" id="KW-1185">Reference proteome</keyword>
<name>A0ABN1HWM8_9SPHN</name>
<organism evidence="3 4">
    <name type="scientific">Sphingomonas insulae</name>
    <dbReference type="NCBI Taxonomy" id="424800"/>
    <lineage>
        <taxon>Bacteria</taxon>
        <taxon>Pseudomonadati</taxon>
        <taxon>Pseudomonadota</taxon>
        <taxon>Alphaproteobacteria</taxon>
        <taxon>Sphingomonadales</taxon>
        <taxon>Sphingomonadaceae</taxon>
        <taxon>Sphingomonas</taxon>
    </lineage>
</organism>
<comment type="caution">
    <text evidence="3">The sequence shown here is derived from an EMBL/GenBank/DDBJ whole genome shotgun (WGS) entry which is preliminary data.</text>
</comment>
<feature type="signal peptide" evidence="2">
    <location>
        <begin position="1"/>
        <end position="21"/>
    </location>
</feature>
<feature type="region of interest" description="Disordered" evidence="1">
    <location>
        <begin position="24"/>
        <end position="48"/>
    </location>
</feature>
<accession>A0ABN1HWM8</accession>
<evidence type="ECO:0000313" key="4">
    <source>
        <dbReference type="Proteomes" id="UP001500238"/>
    </source>
</evidence>
<evidence type="ECO:0000313" key="3">
    <source>
        <dbReference type="EMBL" id="GAA0671047.1"/>
    </source>
</evidence>
<sequence length="152" mass="16299">MIRLCLLGAALIVTVPVVAQAQSARPVAQPNRPLPHDPGQDSSNPRSNAIAAETAPDVAAANREIAAQARLQGGAVAAVNSANEARYAADVARYRTAMRKRRHIIAADAALQADRERAYAMAMADWRAQVDACSRGRTRACKRPTPNPQDYM</sequence>
<gene>
    <name evidence="3" type="ORF">GCM10009102_22340</name>
</gene>
<keyword evidence="2" id="KW-0732">Signal</keyword>
<evidence type="ECO:0000256" key="2">
    <source>
        <dbReference type="SAM" id="SignalP"/>
    </source>
</evidence>
<dbReference type="EMBL" id="BAAAES010000009">
    <property type="protein sequence ID" value="GAA0671047.1"/>
    <property type="molecule type" value="Genomic_DNA"/>
</dbReference>
<protein>
    <submittedName>
        <fullName evidence="3">Uncharacterized protein</fullName>
    </submittedName>
</protein>
<reference evidence="3 4" key="1">
    <citation type="journal article" date="2019" name="Int. J. Syst. Evol. Microbiol.">
        <title>The Global Catalogue of Microorganisms (GCM) 10K type strain sequencing project: providing services to taxonomists for standard genome sequencing and annotation.</title>
        <authorList>
            <consortium name="The Broad Institute Genomics Platform"/>
            <consortium name="The Broad Institute Genome Sequencing Center for Infectious Disease"/>
            <person name="Wu L."/>
            <person name="Ma J."/>
        </authorList>
    </citation>
    <scope>NUCLEOTIDE SEQUENCE [LARGE SCALE GENOMIC DNA]</scope>
    <source>
        <strain evidence="3 4">JCM 14603</strain>
    </source>
</reference>